<protein>
    <recommendedName>
        <fullName evidence="2">Acyltransferase 3 domain-containing protein</fullName>
    </recommendedName>
</protein>
<sequence length="384" mass="43433">MMKGGGCMTTQRHYGMDWLRIGAFALLILYHIGMYFVPWDWHVKIDPTIDWVALPMYATNGWRLPLLFLVSGYANAALLVKLDGAGAFARSRSARLLIPLAFGIIVVIPPQPWVELVGQHGYPHGFLRFWTSDYFRFGTLGGIVLPTWQHLWFVVYLWTYTMLAALLLAAVPAAMRGWIADGAARLLSGWRLLIVPMLWWLAVYGAFPEHDETHALFDDGPAHLRYLMAFGAGWLLRVRPALFAAVARCWKVAALLGLLAFLPIMWVESTWSGDMRAPDWAIALFHVARRVQGWVAIVALIGVADRYWNRDHPKRAMFAEAVFPFYIIHQTIIVVAGWYLLRAGVAALPSFLILLAATMLGCWLFYAIGRSIGWLRPLIGLQRR</sequence>
<feature type="transmembrane region" description="Helical" evidence="1">
    <location>
        <begin position="227"/>
        <end position="245"/>
    </location>
</feature>
<feature type="transmembrane region" description="Helical" evidence="1">
    <location>
        <begin position="21"/>
        <end position="41"/>
    </location>
</feature>
<feature type="transmembrane region" description="Helical" evidence="1">
    <location>
        <begin position="291"/>
        <end position="309"/>
    </location>
</feature>
<dbReference type="HOGENOM" id="CLU_036182_0_0_5"/>
<feature type="transmembrane region" description="Helical" evidence="1">
    <location>
        <begin position="321"/>
        <end position="341"/>
    </location>
</feature>
<organism evidence="3 4">
    <name type="scientific">Sphingopyxis alaskensis (strain DSM 13593 / LMG 18877 / RB2256)</name>
    <name type="common">Sphingomonas alaskensis</name>
    <dbReference type="NCBI Taxonomy" id="317655"/>
    <lineage>
        <taxon>Bacteria</taxon>
        <taxon>Pseudomonadati</taxon>
        <taxon>Pseudomonadota</taxon>
        <taxon>Alphaproteobacteria</taxon>
        <taxon>Sphingomonadales</taxon>
        <taxon>Sphingomonadaceae</taxon>
        <taxon>Sphingopyxis</taxon>
    </lineage>
</organism>
<feature type="transmembrane region" description="Helical" evidence="1">
    <location>
        <begin position="186"/>
        <end position="207"/>
    </location>
</feature>
<feature type="transmembrane region" description="Helical" evidence="1">
    <location>
        <begin position="347"/>
        <end position="368"/>
    </location>
</feature>
<dbReference type="PANTHER" id="PTHR36927">
    <property type="entry name" value="BLR4337 PROTEIN"/>
    <property type="match status" value="1"/>
</dbReference>
<accession>Q1GS07</accession>
<dbReference type="InterPro" id="IPR002656">
    <property type="entry name" value="Acyl_transf_3_dom"/>
</dbReference>
<dbReference type="GO" id="GO:0016747">
    <property type="term" value="F:acyltransferase activity, transferring groups other than amino-acyl groups"/>
    <property type="evidence" value="ECO:0007669"/>
    <property type="project" value="InterPro"/>
</dbReference>
<dbReference type="PANTHER" id="PTHR36927:SF3">
    <property type="entry name" value="GLUCANS BIOSYNTHESIS PROTEIN C"/>
    <property type="match status" value="1"/>
</dbReference>
<feature type="transmembrane region" description="Helical" evidence="1">
    <location>
        <begin position="61"/>
        <end position="82"/>
    </location>
</feature>
<dbReference type="eggNOG" id="COG1835">
    <property type="taxonomic scope" value="Bacteria"/>
</dbReference>
<feature type="transmembrane region" description="Helical" evidence="1">
    <location>
        <begin position="94"/>
        <end position="113"/>
    </location>
</feature>
<dbReference type="KEGG" id="sal:Sala_1853"/>
<dbReference type="STRING" id="317655.Sala_1853"/>
<dbReference type="InterPro" id="IPR050623">
    <property type="entry name" value="Glucan_succinyl_AcylTrfase"/>
</dbReference>
<feature type="transmembrane region" description="Helical" evidence="1">
    <location>
        <begin position="151"/>
        <end position="174"/>
    </location>
</feature>
<evidence type="ECO:0000256" key="1">
    <source>
        <dbReference type="SAM" id="Phobius"/>
    </source>
</evidence>
<evidence type="ECO:0000313" key="3">
    <source>
        <dbReference type="EMBL" id="ABF53565.1"/>
    </source>
</evidence>
<keyword evidence="1" id="KW-0812">Transmembrane</keyword>
<keyword evidence="1" id="KW-0472">Membrane</keyword>
<gene>
    <name evidence="3" type="ordered locus">Sala_1853</name>
</gene>
<dbReference type="AlphaFoldDB" id="Q1GS07"/>
<evidence type="ECO:0000313" key="4">
    <source>
        <dbReference type="Proteomes" id="UP000006578"/>
    </source>
</evidence>
<keyword evidence="1" id="KW-1133">Transmembrane helix</keyword>
<dbReference type="Proteomes" id="UP000006578">
    <property type="component" value="Chromosome"/>
</dbReference>
<proteinExistence type="predicted"/>
<name>Q1GS07_SPHAL</name>
<dbReference type="EMBL" id="CP000356">
    <property type="protein sequence ID" value="ABF53565.1"/>
    <property type="molecule type" value="Genomic_DNA"/>
</dbReference>
<keyword evidence="4" id="KW-1185">Reference proteome</keyword>
<dbReference type="Pfam" id="PF01757">
    <property type="entry name" value="Acyl_transf_3"/>
    <property type="match status" value="1"/>
</dbReference>
<feature type="domain" description="Acyltransferase 3" evidence="2">
    <location>
        <begin position="14"/>
        <end position="366"/>
    </location>
</feature>
<evidence type="ECO:0000259" key="2">
    <source>
        <dbReference type="Pfam" id="PF01757"/>
    </source>
</evidence>
<reference evidence="3 4" key="1">
    <citation type="journal article" date="2009" name="Proc. Natl. Acad. Sci. U.S.A.">
        <title>The genomic basis of trophic strategy in marine bacteria.</title>
        <authorList>
            <person name="Lauro F.M."/>
            <person name="McDougald D."/>
            <person name="Thomas T."/>
            <person name="Williams T.J."/>
            <person name="Egan S."/>
            <person name="Rice S."/>
            <person name="DeMaere M.Z."/>
            <person name="Ting L."/>
            <person name="Ertan H."/>
            <person name="Johnson J."/>
            <person name="Ferriera S."/>
            <person name="Lapidus A."/>
            <person name="Anderson I."/>
            <person name="Kyrpides N."/>
            <person name="Munk A.C."/>
            <person name="Detter C."/>
            <person name="Han C.S."/>
            <person name="Brown M.V."/>
            <person name="Robb F.T."/>
            <person name="Kjelleberg S."/>
            <person name="Cavicchioli R."/>
        </authorList>
    </citation>
    <scope>NUCLEOTIDE SEQUENCE [LARGE SCALE GENOMIC DNA]</scope>
    <source>
        <strain evidence="4">DSM 13593 / LMG 18877 / RB2256</strain>
    </source>
</reference>
<feature type="transmembrane region" description="Helical" evidence="1">
    <location>
        <begin position="252"/>
        <end position="271"/>
    </location>
</feature>